<dbReference type="PANTHER" id="PTHR30146:SF95">
    <property type="entry name" value="RIBOSE OPERON REPRESSOR"/>
    <property type="match status" value="1"/>
</dbReference>
<dbReference type="EMBL" id="ACRN01000002">
    <property type="protein sequence ID" value="EHM89022.1"/>
    <property type="molecule type" value="Genomic_DNA"/>
</dbReference>
<evidence type="ECO:0000259" key="5">
    <source>
        <dbReference type="PROSITE" id="PS50932"/>
    </source>
</evidence>
<dbReference type="CDD" id="cd06291">
    <property type="entry name" value="PBP1_Qymf-like"/>
    <property type="match status" value="1"/>
</dbReference>
<organism evidence="6 7">
    <name type="scientific">Actinomyces graevenitzii C83</name>
    <dbReference type="NCBI Taxonomy" id="435830"/>
    <lineage>
        <taxon>Bacteria</taxon>
        <taxon>Bacillati</taxon>
        <taxon>Actinomycetota</taxon>
        <taxon>Actinomycetes</taxon>
        <taxon>Actinomycetales</taxon>
        <taxon>Actinomycetaceae</taxon>
        <taxon>Actinomyces</taxon>
    </lineage>
</organism>
<evidence type="ECO:0000313" key="6">
    <source>
        <dbReference type="EMBL" id="EHM89022.1"/>
    </source>
</evidence>
<dbReference type="AlphaFoldDB" id="G9PE42"/>
<gene>
    <name evidence="6" type="ORF">HMPREF0045_00435</name>
</gene>
<dbReference type="STRING" id="435830.HMPREF0045_00435"/>
<dbReference type="PROSITE" id="PS50932">
    <property type="entry name" value="HTH_LACI_2"/>
    <property type="match status" value="1"/>
</dbReference>
<evidence type="ECO:0000313" key="7">
    <source>
        <dbReference type="Proteomes" id="UP000003822"/>
    </source>
</evidence>
<keyword evidence="1" id="KW-0678">Repressor</keyword>
<dbReference type="Pfam" id="PF13377">
    <property type="entry name" value="Peripla_BP_3"/>
    <property type="match status" value="1"/>
</dbReference>
<keyword evidence="7" id="KW-1185">Reference proteome</keyword>
<dbReference type="PANTHER" id="PTHR30146">
    <property type="entry name" value="LACI-RELATED TRANSCRIPTIONAL REPRESSOR"/>
    <property type="match status" value="1"/>
</dbReference>
<evidence type="ECO:0000256" key="1">
    <source>
        <dbReference type="ARBA" id="ARBA00022491"/>
    </source>
</evidence>
<name>G9PE42_9ACTO</name>
<sequence>MSSSERKPTLADVASRAGVSPTTVSRALNGRGYVSRAMQERIDEAVTELGYLTNHTARTLRGKATQTVGLIIPTLAMPFFGELAVAVENALAKRDYRMLVCNSLGKPEREKEYLDLLLGQHVDGIISSAHNENVCDYSTLDLPVVSIDRNLHPSIPIVRCDNYDGARQATQLLLDRGARRPALLTSRMGPHNLREKGYRHVLEQAGIEPLVMTVSFNTPQRVLTETIRRELDTHPEVDSVFATDDLRAATAYEWALQHGFEIPDDFKVIGFDGTFAMRQAMPWLSTVIQPINQMAQHAVELLVEQVDCLDLQRDQFPADIIELPVKLYRGRTV</sequence>
<keyword evidence="2" id="KW-0805">Transcription regulation</keyword>
<dbReference type="PATRIC" id="fig|435830.3.peg.422"/>
<dbReference type="Gene3D" id="3.40.50.2300">
    <property type="match status" value="2"/>
</dbReference>
<proteinExistence type="predicted"/>
<accession>G9PE42</accession>
<dbReference type="PRINTS" id="PR00036">
    <property type="entry name" value="HTHLACI"/>
</dbReference>
<comment type="caution">
    <text evidence="6">The sequence shown here is derived from an EMBL/GenBank/DDBJ whole genome shotgun (WGS) entry which is preliminary data.</text>
</comment>
<dbReference type="HOGENOM" id="CLU_037628_6_0_11"/>
<dbReference type="RefSeq" id="WP_005985091.1">
    <property type="nucleotide sequence ID" value="NZ_JH470338.1"/>
</dbReference>
<keyword evidence="3" id="KW-0238">DNA-binding</keyword>
<dbReference type="InterPro" id="IPR028082">
    <property type="entry name" value="Peripla_BP_I"/>
</dbReference>
<dbReference type="eggNOG" id="COG1609">
    <property type="taxonomic scope" value="Bacteria"/>
</dbReference>
<dbReference type="InterPro" id="IPR000843">
    <property type="entry name" value="HTH_LacI"/>
</dbReference>
<dbReference type="InterPro" id="IPR010982">
    <property type="entry name" value="Lambda_DNA-bd_dom_sf"/>
</dbReference>
<dbReference type="Proteomes" id="UP000003822">
    <property type="component" value="Unassembled WGS sequence"/>
</dbReference>
<evidence type="ECO:0000256" key="3">
    <source>
        <dbReference type="ARBA" id="ARBA00023125"/>
    </source>
</evidence>
<evidence type="ECO:0000256" key="2">
    <source>
        <dbReference type="ARBA" id="ARBA00023015"/>
    </source>
</evidence>
<dbReference type="SUPFAM" id="SSF53822">
    <property type="entry name" value="Periplasmic binding protein-like I"/>
    <property type="match status" value="1"/>
</dbReference>
<protein>
    <recommendedName>
        <fullName evidence="5">HTH lacI-type domain-containing protein</fullName>
    </recommendedName>
</protein>
<dbReference type="GO" id="GO:0000976">
    <property type="term" value="F:transcription cis-regulatory region binding"/>
    <property type="evidence" value="ECO:0007669"/>
    <property type="project" value="TreeGrafter"/>
</dbReference>
<dbReference type="Gene3D" id="1.10.260.40">
    <property type="entry name" value="lambda repressor-like DNA-binding domains"/>
    <property type="match status" value="1"/>
</dbReference>
<keyword evidence="4" id="KW-0804">Transcription</keyword>
<evidence type="ECO:0000256" key="4">
    <source>
        <dbReference type="ARBA" id="ARBA00023163"/>
    </source>
</evidence>
<dbReference type="Pfam" id="PF00356">
    <property type="entry name" value="LacI"/>
    <property type="match status" value="1"/>
</dbReference>
<dbReference type="InterPro" id="IPR046335">
    <property type="entry name" value="LacI/GalR-like_sensor"/>
</dbReference>
<dbReference type="OrthoDB" id="37081at2"/>
<dbReference type="CDD" id="cd01392">
    <property type="entry name" value="HTH_LacI"/>
    <property type="match status" value="1"/>
</dbReference>
<dbReference type="GO" id="GO:0003700">
    <property type="term" value="F:DNA-binding transcription factor activity"/>
    <property type="evidence" value="ECO:0007669"/>
    <property type="project" value="TreeGrafter"/>
</dbReference>
<dbReference type="PROSITE" id="PS00356">
    <property type="entry name" value="HTH_LACI_1"/>
    <property type="match status" value="1"/>
</dbReference>
<dbReference type="SMART" id="SM00354">
    <property type="entry name" value="HTH_LACI"/>
    <property type="match status" value="1"/>
</dbReference>
<reference evidence="6 7" key="1">
    <citation type="submission" date="2011-10" db="EMBL/GenBank/DDBJ databases">
        <title>The Genome Sequence of Actinomyces graevenitzii C83.</title>
        <authorList>
            <consortium name="The Broad Institute Genome Sequencing Platform"/>
            <consortium name="The Broad Institute Genome Sequencing Center for Infectious Disease"/>
            <person name="Earl A."/>
            <person name="Ward D."/>
            <person name="Feldgarden M."/>
            <person name="Gevers D."/>
            <person name="Sibley C.D."/>
            <person name="Field T.R."/>
            <person name="Grinwis M."/>
            <person name="Eshaghurshan C.S."/>
            <person name="Surette M.G."/>
            <person name="Young S.K."/>
            <person name="Zeng Q."/>
            <person name="Gargeya S."/>
            <person name="Fitzgerald M."/>
            <person name="Haas B."/>
            <person name="Abouelleil A."/>
            <person name="Alvarado L."/>
            <person name="Arachchi H.M."/>
            <person name="Berlin A."/>
            <person name="Brown A."/>
            <person name="Chapman S.B."/>
            <person name="Chen Z."/>
            <person name="Dunbar C."/>
            <person name="Freedman E."/>
            <person name="Gearin G."/>
            <person name="Goldberg J."/>
            <person name="Griggs A."/>
            <person name="Gujja S."/>
            <person name="Heiman D."/>
            <person name="Howarth C."/>
            <person name="Larson L."/>
            <person name="Lui A."/>
            <person name="MacDonald P.J.P."/>
            <person name="Montmayeur A."/>
            <person name="Murphy C."/>
            <person name="Neiman D."/>
            <person name="Pearson M."/>
            <person name="Priest M."/>
            <person name="Roberts A."/>
            <person name="Saif S."/>
            <person name="Shea T."/>
            <person name="Shenoy N."/>
            <person name="Sisk P."/>
            <person name="Stolte C."/>
            <person name="Sykes S."/>
            <person name="Wortman J."/>
            <person name="Nusbaum C."/>
            <person name="Birren B."/>
        </authorList>
    </citation>
    <scope>NUCLEOTIDE SEQUENCE [LARGE SCALE GENOMIC DNA]</scope>
    <source>
        <strain evidence="6 7">C83</strain>
    </source>
</reference>
<dbReference type="SUPFAM" id="SSF47413">
    <property type="entry name" value="lambda repressor-like DNA-binding domains"/>
    <property type="match status" value="1"/>
</dbReference>
<feature type="domain" description="HTH lacI-type" evidence="5">
    <location>
        <begin position="8"/>
        <end position="62"/>
    </location>
</feature>